<proteinExistence type="predicted"/>
<keyword evidence="2" id="KW-1185">Reference proteome</keyword>
<accession>A0A7S9SRR9</accession>
<organism evidence="1 2">
    <name type="scientific">Salmonella phage GEC_vB_N5</name>
    <dbReference type="NCBI Taxonomy" id="2777378"/>
    <lineage>
        <taxon>Viruses</taxon>
        <taxon>Duplodnaviria</taxon>
        <taxon>Heunggongvirae</taxon>
        <taxon>Uroviricota</taxon>
        <taxon>Caudoviricetes</taxon>
        <taxon>Demerecviridae</taxon>
        <taxon>Markadamsvirinae</taxon>
        <taxon>Tequintavirus</taxon>
        <taxon>Tequintavirus N5</taxon>
    </lineage>
</organism>
<dbReference type="EMBL" id="MW006479">
    <property type="protein sequence ID" value="QPI15165.1"/>
    <property type="molecule type" value="Genomic_DNA"/>
</dbReference>
<gene>
    <name evidence="1" type="ORF">GECvBN5_gp149c</name>
</gene>
<evidence type="ECO:0000313" key="2">
    <source>
        <dbReference type="Proteomes" id="UP000594606"/>
    </source>
</evidence>
<evidence type="ECO:0000313" key="1">
    <source>
        <dbReference type="EMBL" id="QPI15165.1"/>
    </source>
</evidence>
<dbReference type="Proteomes" id="UP000594606">
    <property type="component" value="Segment"/>
</dbReference>
<reference evidence="1 2" key="1">
    <citation type="submission" date="2020-09" db="EMBL/GenBank/DDBJ databases">
        <authorList>
            <person name="Makalatia K."/>
            <person name="Wagemans J."/>
        </authorList>
    </citation>
    <scope>NUCLEOTIDE SEQUENCE [LARGE SCALE GENOMIC DNA]</scope>
</reference>
<name>A0A7S9SRR9_9CAUD</name>
<sequence>MQNFRGDNIIERSFLPINKISIRIYKLVTL</sequence>
<protein>
    <submittedName>
        <fullName evidence="1">Uncharacterized protein</fullName>
    </submittedName>
</protein>